<reference evidence="2 3" key="1">
    <citation type="journal article" date="2019" name="Sci. Rep.">
        <title>Orb-weaving spider Araneus ventricosus genome elucidates the spidroin gene catalogue.</title>
        <authorList>
            <person name="Kono N."/>
            <person name="Nakamura H."/>
            <person name="Ohtoshi R."/>
            <person name="Moran D.A.P."/>
            <person name="Shinohara A."/>
            <person name="Yoshida Y."/>
            <person name="Fujiwara M."/>
            <person name="Mori M."/>
            <person name="Tomita M."/>
            <person name="Arakawa K."/>
        </authorList>
    </citation>
    <scope>NUCLEOTIDE SEQUENCE [LARGE SCALE GENOMIC DNA]</scope>
</reference>
<accession>A0A4Y2TB94</accession>
<dbReference type="EMBL" id="BGPR01027432">
    <property type="protein sequence ID" value="GBN97914.1"/>
    <property type="molecule type" value="Genomic_DNA"/>
</dbReference>
<dbReference type="Proteomes" id="UP000499080">
    <property type="component" value="Unassembled WGS sequence"/>
</dbReference>
<evidence type="ECO:0000256" key="1">
    <source>
        <dbReference type="SAM" id="MobiDB-lite"/>
    </source>
</evidence>
<gene>
    <name evidence="2" type="ORF">AVEN_11181_1</name>
</gene>
<organism evidence="2 3">
    <name type="scientific">Araneus ventricosus</name>
    <name type="common">Orbweaver spider</name>
    <name type="synonym">Epeira ventricosa</name>
    <dbReference type="NCBI Taxonomy" id="182803"/>
    <lineage>
        <taxon>Eukaryota</taxon>
        <taxon>Metazoa</taxon>
        <taxon>Ecdysozoa</taxon>
        <taxon>Arthropoda</taxon>
        <taxon>Chelicerata</taxon>
        <taxon>Arachnida</taxon>
        <taxon>Araneae</taxon>
        <taxon>Araneomorphae</taxon>
        <taxon>Entelegynae</taxon>
        <taxon>Araneoidea</taxon>
        <taxon>Araneidae</taxon>
        <taxon>Araneus</taxon>
    </lineage>
</organism>
<evidence type="ECO:0000313" key="2">
    <source>
        <dbReference type="EMBL" id="GBN97914.1"/>
    </source>
</evidence>
<evidence type="ECO:0000313" key="3">
    <source>
        <dbReference type="Proteomes" id="UP000499080"/>
    </source>
</evidence>
<keyword evidence="3" id="KW-1185">Reference proteome</keyword>
<name>A0A4Y2TB94_ARAVE</name>
<proteinExistence type="predicted"/>
<sequence length="90" mass="9785">MVVDQISDLESKSEGSLSSRSNHFTEHNVDNEELRHFSQQETSGAGSEAIPMANSGHGCTQPKPHTLPGGQVPDDRGPPDDHWRLLSPPD</sequence>
<feature type="region of interest" description="Disordered" evidence="1">
    <location>
        <begin position="1"/>
        <end position="90"/>
    </location>
</feature>
<dbReference type="AlphaFoldDB" id="A0A4Y2TB94"/>
<feature type="compositionally biased region" description="Basic and acidic residues" evidence="1">
    <location>
        <begin position="73"/>
        <end position="84"/>
    </location>
</feature>
<comment type="caution">
    <text evidence="2">The sequence shown here is derived from an EMBL/GenBank/DDBJ whole genome shotgun (WGS) entry which is preliminary data.</text>
</comment>
<feature type="compositionally biased region" description="Basic and acidic residues" evidence="1">
    <location>
        <begin position="23"/>
        <end position="38"/>
    </location>
</feature>
<protein>
    <submittedName>
        <fullName evidence="2">Uncharacterized protein</fullName>
    </submittedName>
</protein>